<proteinExistence type="inferred from homology"/>
<dbReference type="InterPro" id="IPR005064">
    <property type="entry name" value="BUG"/>
</dbReference>
<comment type="similarity">
    <text evidence="1">Belongs to the UPF0065 (bug) family.</text>
</comment>
<dbReference type="EMBL" id="JAEQNE010000001">
    <property type="protein sequence ID" value="MBL0389757.1"/>
    <property type="molecule type" value="Genomic_DNA"/>
</dbReference>
<keyword evidence="4" id="KW-1185">Reference proteome</keyword>
<gene>
    <name evidence="3" type="ORF">JJ685_01240</name>
</gene>
<feature type="signal peptide" evidence="2">
    <location>
        <begin position="1"/>
        <end position="24"/>
    </location>
</feature>
<organism evidence="3 4">
    <name type="scientific">Ramlibacter monticola</name>
    <dbReference type="NCBI Taxonomy" id="1926872"/>
    <lineage>
        <taxon>Bacteria</taxon>
        <taxon>Pseudomonadati</taxon>
        <taxon>Pseudomonadota</taxon>
        <taxon>Betaproteobacteria</taxon>
        <taxon>Burkholderiales</taxon>
        <taxon>Comamonadaceae</taxon>
        <taxon>Ramlibacter</taxon>
    </lineage>
</organism>
<dbReference type="AlphaFoldDB" id="A0A936YVQ7"/>
<name>A0A936YVQ7_9BURK</name>
<accession>A0A936YVQ7</accession>
<dbReference type="Proteomes" id="UP000599109">
    <property type="component" value="Unassembled WGS sequence"/>
</dbReference>
<dbReference type="RefSeq" id="WP_201672355.1">
    <property type="nucleotide sequence ID" value="NZ_JAEQNE010000001.1"/>
</dbReference>
<feature type="chain" id="PRO_5037759090" evidence="2">
    <location>
        <begin position="25"/>
        <end position="325"/>
    </location>
</feature>
<dbReference type="InterPro" id="IPR042100">
    <property type="entry name" value="Bug_dom1"/>
</dbReference>
<evidence type="ECO:0000313" key="3">
    <source>
        <dbReference type="EMBL" id="MBL0389757.1"/>
    </source>
</evidence>
<evidence type="ECO:0000313" key="4">
    <source>
        <dbReference type="Proteomes" id="UP000599109"/>
    </source>
</evidence>
<dbReference type="SUPFAM" id="SSF53850">
    <property type="entry name" value="Periplasmic binding protein-like II"/>
    <property type="match status" value="1"/>
</dbReference>
<comment type="caution">
    <text evidence="3">The sequence shown here is derived from an EMBL/GenBank/DDBJ whole genome shotgun (WGS) entry which is preliminary data.</text>
</comment>
<evidence type="ECO:0000256" key="1">
    <source>
        <dbReference type="ARBA" id="ARBA00006987"/>
    </source>
</evidence>
<dbReference type="PANTHER" id="PTHR42928">
    <property type="entry name" value="TRICARBOXYLATE-BINDING PROTEIN"/>
    <property type="match status" value="1"/>
</dbReference>
<protein>
    <submittedName>
        <fullName evidence="3">Tripartite tricarboxylate transporter substrate binding protein</fullName>
    </submittedName>
</protein>
<dbReference type="Gene3D" id="3.40.190.150">
    <property type="entry name" value="Bordetella uptake gene, domain 1"/>
    <property type="match status" value="1"/>
</dbReference>
<sequence length="325" mass="33174">MLLRILQRVAIAALALAGAAGAHAGYPDKAITLVIPVAAGDATDIAGRVMADELARLLKVPVLPLNAPGAGGLMGAGTVAKAAKDGYTLLFTINASLTANRILNPQAASYDPLVDFTPLGLTTRTPMVIAVRGDAPFRNLSELAAHAKKNPGKVNLGTAGTGTIGDFTVQIVGAQTGTQLTMVPFKGGAPSVAALQGGHIEGTAVALGLLAGHLKSGALRGIVASSRSPEFPSIPTMTDLGYAQNLLGVWLAFFAPSGVSPEVTRVLVPAIEKVATDPAVAARLATLGVVQDYQPPQNLLAEIRAEQKVVEEILRKPAAAEGIAK</sequence>
<evidence type="ECO:0000256" key="2">
    <source>
        <dbReference type="SAM" id="SignalP"/>
    </source>
</evidence>
<dbReference type="Gene3D" id="3.40.190.10">
    <property type="entry name" value="Periplasmic binding protein-like II"/>
    <property type="match status" value="1"/>
</dbReference>
<dbReference type="PANTHER" id="PTHR42928:SF5">
    <property type="entry name" value="BLR1237 PROTEIN"/>
    <property type="match status" value="1"/>
</dbReference>
<dbReference type="PIRSF" id="PIRSF017082">
    <property type="entry name" value="YflP"/>
    <property type="match status" value="1"/>
</dbReference>
<dbReference type="CDD" id="cd07012">
    <property type="entry name" value="PBP2_Bug_TTT"/>
    <property type="match status" value="1"/>
</dbReference>
<dbReference type="Pfam" id="PF03401">
    <property type="entry name" value="TctC"/>
    <property type="match status" value="1"/>
</dbReference>
<reference evidence="3 4" key="1">
    <citation type="journal article" date="2017" name="Int. J. Syst. Evol. Microbiol.">
        <title>Ramlibacter monticola sp. nov., isolated from forest soil.</title>
        <authorList>
            <person name="Chaudhary D.K."/>
            <person name="Kim J."/>
        </authorList>
    </citation>
    <scope>NUCLEOTIDE SEQUENCE [LARGE SCALE GENOMIC DNA]</scope>
    <source>
        <strain evidence="3 4">KACC 19175</strain>
    </source>
</reference>
<keyword evidence="2" id="KW-0732">Signal</keyword>